<evidence type="ECO:0000313" key="5">
    <source>
        <dbReference type="Proteomes" id="UP000051574"/>
    </source>
</evidence>
<comment type="caution">
    <text evidence="4">The sequence shown here is derived from an EMBL/GenBank/DDBJ whole genome shotgun (WGS) entry which is preliminary data.</text>
</comment>
<feature type="region of interest" description="Disordered" evidence="2">
    <location>
        <begin position="149"/>
        <end position="168"/>
    </location>
</feature>
<dbReference type="Proteomes" id="UP000051574">
    <property type="component" value="Unassembled WGS sequence"/>
</dbReference>
<organism evidence="4 5">
    <name type="scientific">Oryctes borbonicus</name>
    <dbReference type="NCBI Taxonomy" id="1629725"/>
    <lineage>
        <taxon>Eukaryota</taxon>
        <taxon>Metazoa</taxon>
        <taxon>Ecdysozoa</taxon>
        <taxon>Arthropoda</taxon>
        <taxon>Hexapoda</taxon>
        <taxon>Insecta</taxon>
        <taxon>Pterygota</taxon>
        <taxon>Neoptera</taxon>
        <taxon>Endopterygota</taxon>
        <taxon>Coleoptera</taxon>
        <taxon>Polyphaga</taxon>
        <taxon>Scarabaeiformia</taxon>
        <taxon>Scarabaeidae</taxon>
        <taxon>Dynastinae</taxon>
        <taxon>Oryctes</taxon>
    </lineage>
</organism>
<feature type="non-terminal residue" evidence="4">
    <location>
        <position position="1"/>
    </location>
</feature>
<keyword evidence="5" id="KW-1185">Reference proteome</keyword>
<sequence>FLIVLCVLMDIMCSTSPCGKKKIEFQKVVIPRGMINPHETTVIEIPINLQKQPVVVAKRKTEISRANNKSRFGSRSKYDSFRPKQTSSPISIHDQHQTSRSFMNYTPLEGLSSIGDLEATERQERDQLQRDLDEFQRARRKLLANTSHLVNGEESSRPSVRSFRSKHY</sequence>
<feature type="coiled-coil region" evidence="1">
    <location>
        <begin position="118"/>
        <end position="145"/>
    </location>
</feature>
<evidence type="ECO:0000256" key="1">
    <source>
        <dbReference type="SAM" id="Coils"/>
    </source>
</evidence>
<feature type="signal peptide" evidence="3">
    <location>
        <begin position="1"/>
        <end position="17"/>
    </location>
</feature>
<reference evidence="4 5" key="1">
    <citation type="submission" date="2015-09" db="EMBL/GenBank/DDBJ databases">
        <title>Draft genome of the scarab beetle Oryctes borbonicus.</title>
        <authorList>
            <person name="Meyer J.M."/>
            <person name="Markov G.V."/>
            <person name="Baskaran P."/>
            <person name="Herrmann M."/>
            <person name="Sommer R.J."/>
            <person name="Roedelsperger C."/>
        </authorList>
    </citation>
    <scope>NUCLEOTIDE SEQUENCE [LARGE SCALE GENOMIC DNA]</scope>
    <source>
        <strain evidence="4">OB123</strain>
        <tissue evidence="4">Whole animal</tissue>
    </source>
</reference>
<proteinExistence type="predicted"/>
<evidence type="ECO:0000256" key="3">
    <source>
        <dbReference type="SAM" id="SignalP"/>
    </source>
</evidence>
<dbReference type="AlphaFoldDB" id="A0A0T6B3W4"/>
<protein>
    <submittedName>
        <fullName evidence="4">Uncharacterized protein</fullName>
    </submittedName>
</protein>
<evidence type="ECO:0000313" key="4">
    <source>
        <dbReference type="EMBL" id="KRT81835.1"/>
    </source>
</evidence>
<feature type="chain" id="PRO_5006668338" evidence="3">
    <location>
        <begin position="18"/>
        <end position="168"/>
    </location>
</feature>
<keyword evidence="3" id="KW-0732">Signal</keyword>
<feature type="region of interest" description="Disordered" evidence="2">
    <location>
        <begin position="66"/>
        <end position="99"/>
    </location>
</feature>
<dbReference type="OrthoDB" id="6723953at2759"/>
<keyword evidence="1" id="KW-0175">Coiled coil</keyword>
<dbReference type="EMBL" id="LJIG01016027">
    <property type="protein sequence ID" value="KRT81835.1"/>
    <property type="molecule type" value="Genomic_DNA"/>
</dbReference>
<gene>
    <name evidence="4" type="ORF">AMK59_5410</name>
</gene>
<name>A0A0T6B3W4_9SCAR</name>
<accession>A0A0T6B3W4</accession>
<evidence type="ECO:0000256" key="2">
    <source>
        <dbReference type="SAM" id="MobiDB-lite"/>
    </source>
</evidence>